<dbReference type="PANTHER" id="PTHR30290:SF10">
    <property type="entry name" value="PERIPLASMIC OLIGOPEPTIDE-BINDING PROTEIN-RELATED"/>
    <property type="match status" value="1"/>
</dbReference>
<evidence type="ECO:0000256" key="5">
    <source>
        <dbReference type="SAM" id="SignalP"/>
    </source>
</evidence>
<dbReference type="Gene3D" id="3.90.76.10">
    <property type="entry name" value="Dipeptide-binding Protein, Domain 1"/>
    <property type="match status" value="1"/>
</dbReference>
<dbReference type="InterPro" id="IPR039424">
    <property type="entry name" value="SBP_5"/>
</dbReference>
<proteinExistence type="inferred from homology"/>
<keyword evidence="4 5" id="KW-0732">Signal</keyword>
<keyword evidence="8" id="KW-1185">Reference proteome</keyword>
<feature type="domain" description="Solute-binding protein family 5" evidence="6">
    <location>
        <begin position="74"/>
        <end position="463"/>
    </location>
</feature>
<dbReference type="PIRSF" id="PIRSF002741">
    <property type="entry name" value="MppA"/>
    <property type="match status" value="1"/>
</dbReference>
<evidence type="ECO:0000256" key="4">
    <source>
        <dbReference type="ARBA" id="ARBA00022729"/>
    </source>
</evidence>
<dbReference type="EMBL" id="JAKEVY010000002">
    <property type="protein sequence ID" value="MCF1714819.1"/>
    <property type="molecule type" value="Genomic_DNA"/>
</dbReference>
<dbReference type="SUPFAM" id="SSF53850">
    <property type="entry name" value="Periplasmic binding protein-like II"/>
    <property type="match status" value="1"/>
</dbReference>
<evidence type="ECO:0000256" key="1">
    <source>
        <dbReference type="ARBA" id="ARBA00004196"/>
    </source>
</evidence>
<gene>
    <name evidence="7" type="ORF">L0U88_09295</name>
</gene>
<organism evidence="7 8">
    <name type="scientific">Flavihumibacter fluminis</name>
    <dbReference type="NCBI Taxonomy" id="2909236"/>
    <lineage>
        <taxon>Bacteria</taxon>
        <taxon>Pseudomonadati</taxon>
        <taxon>Bacteroidota</taxon>
        <taxon>Chitinophagia</taxon>
        <taxon>Chitinophagales</taxon>
        <taxon>Chitinophagaceae</taxon>
        <taxon>Flavihumibacter</taxon>
    </lineage>
</organism>
<evidence type="ECO:0000313" key="7">
    <source>
        <dbReference type="EMBL" id="MCF1714819.1"/>
    </source>
</evidence>
<evidence type="ECO:0000313" key="8">
    <source>
        <dbReference type="Proteomes" id="UP001200145"/>
    </source>
</evidence>
<dbReference type="InterPro" id="IPR030678">
    <property type="entry name" value="Peptide/Ni-bd"/>
</dbReference>
<protein>
    <submittedName>
        <fullName evidence="7">ABC transporter substrate-binding protein</fullName>
    </submittedName>
</protein>
<dbReference type="PANTHER" id="PTHR30290">
    <property type="entry name" value="PERIPLASMIC BINDING COMPONENT OF ABC TRANSPORTER"/>
    <property type="match status" value="1"/>
</dbReference>
<comment type="caution">
    <text evidence="7">The sequence shown here is derived from an EMBL/GenBank/DDBJ whole genome shotgun (WGS) entry which is preliminary data.</text>
</comment>
<keyword evidence="3" id="KW-0813">Transport</keyword>
<reference evidence="7 8" key="1">
    <citation type="submission" date="2022-01" db="EMBL/GenBank/DDBJ databases">
        <title>Flavihumibacter sp. nov., isolated from sediment of a river.</title>
        <authorList>
            <person name="Liu H."/>
        </authorList>
    </citation>
    <scope>NUCLEOTIDE SEQUENCE [LARGE SCALE GENOMIC DNA]</scope>
    <source>
        <strain evidence="7 8">RY-1</strain>
    </source>
</reference>
<comment type="similarity">
    <text evidence="2">Belongs to the bacterial solute-binding protein 5 family.</text>
</comment>
<feature type="signal peptide" evidence="5">
    <location>
        <begin position="1"/>
        <end position="28"/>
    </location>
</feature>
<name>A0ABS9BJ23_9BACT</name>
<evidence type="ECO:0000256" key="3">
    <source>
        <dbReference type="ARBA" id="ARBA00022448"/>
    </source>
</evidence>
<feature type="chain" id="PRO_5045881135" evidence="5">
    <location>
        <begin position="29"/>
        <end position="546"/>
    </location>
</feature>
<sequence length="546" mass="62491">MRTYRNYRLCIWIFLISLCCWSCSSRDAGDAGYFCYNESTGIASLDPAFAKNQSIMWAVHQLYNTLVEVDSNLQIKPSLAIRWEISEDGLVYRFFLRPDVVFHDDPCFPGGKGRRMLASDVVYSLQRIMNPATASSGAWIFNDRVKEKDGFLAVNDTLLEVHLIAPFPPILGILSMQYCSVLPKEAVDFYGPDFRSHPVGTGPFQFVALEEGQALLMKRNSSYFETDERGRQLPYLHGIKISFNDSKATEFLLFRQGKLHFVNDIDASFKDEILTKTGLLRKDWEGKITLNKHAYLNIEYLGILVDSNNALVKVSPLRLKAIRQALNYGFDRRKLMLYLRNSIGIAAESGFVPAGLPSFDSLEVRGYRFDPIKAQKLLEEAGFPGGKGLPEIRLLTVPIYSELASYIVREWQELGIPVKVEVVQKSFLLEQTAQSQALFFRGSWIADYPDAENYLSVFYGKNPAPPNYTRYNNPAFDRLYEKALTETNDSLRFELYRQMDRMILEDAPVVPLWYDEAIHLVQPFVKNFEPNSLNLLELRRVEINEN</sequence>
<dbReference type="InterPro" id="IPR000914">
    <property type="entry name" value="SBP_5_dom"/>
</dbReference>
<dbReference type="Gene3D" id="3.40.190.10">
    <property type="entry name" value="Periplasmic binding protein-like II"/>
    <property type="match status" value="1"/>
</dbReference>
<dbReference type="Gene3D" id="3.10.105.10">
    <property type="entry name" value="Dipeptide-binding Protein, Domain 3"/>
    <property type="match status" value="1"/>
</dbReference>
<accession>A0ABS9BJ23</accession>
<dbReference type="Pfam" id="PF00496">
    <property type="entry name" value="SBP_bac_5"/>
    <property type="match status" value="1"/>
</dbReference>
<evidence type="ECO:0000259" key="6">
    <source>
        <dbReference type="Pfam" id="PF00496"/>
    </source>
</evidence>
<evidence type="ECO:0000256" key="2">
    <source>
        <dbReference type="ARBA" id="ARBA00005695"/>
    </source>
</evidence>
<dbReference type="Proteomes" id="UP001200145">
    <property type="component" value="Unassembled WGS sequence"/>
</dbReference>
<dbReference type="CDD" id="cd00995">
    <property type="entry name" value="PBP2_NikA_DppA_OppA_like"/>
    <property type="match status" value="1"/>
</dbReference>
<dbReference type="RefSeq" id="WP_234865772.1">
    <property type="nucleotide sequence ID" value="NZ_JAKEVY010000002.1"/>
</dbReference>
<comment type="subcellular location">
    <subcellularLocation>
        <location evidence="1">Cell envelope</location>
    </subcellularLocation>
</comment>